<reference evidence="6" key="1">
    <citation type="submission" date="2016-02" db="EMBL/GenBank/DDBJ databases">
        <authorList>
            <person name="Rodrigo-Torres Lidia"/>
            <person name="Arahal R.David."/>
        </authorList>
    </citation>
    <scope>NUCLEOTIDE SEQUENCE [LARGE SCALE GENOMIC DNA]</scope>
    <source>
        <strain evidence="6">CECT 9029</strain>
    </source>
</reference>
<sequence>MKRILTAASTLCLAFSTYVNAEAKVGAIYDLTGGLNIYGIQQNNALQLAIEQINQDGGLLGQPVKIVSYDAQSELNKYTQFTNTAILRDKVNVIFAGLTSSSREAIRPIVRRANIPYFYSSLYEGGACDKQTFVTGTSASQQMSVLIDWAIKEYGPKIYVMAPDYNFGTISSHWVREFAETSGAEVVGQDFLPLTVTDYAPTIQKIQSLKPNFVVALPVGANQTGFLEQFAAAGLKESIGIVSTNYGSGNQQVVVSPSAGKGIVSSQGYFQEVDNERNKQFVNAWQAKYGTDIPIVSGAVDVWNAVNLWAAAVKQAKSTDANAVIEALESGVSIDSPNGKVSLSPGSHHLNQNIYIARGNDEHGFDIIKTFEDVAPVYENEKCDLVKQPRTAKHFSPETE</sequence>
<dbReference type="InterPro" id="IPR028082">
    <property type="entry name" value="Peripla_BP_I"/>
</dbReference>
<accession>A0A128EUT4</accession>
<evidence type="ECO:0000313" key="6">
    <source>
        <dbReference type="Proteomes" id="UP000071641"/>
    </source>
</evidence>
<dbReference type="SUPFAM" id="SSF53822">
    <property type="entry name" value="Periplasmic binding protein-like I"/>
    <property type="match status" value="1"/>
</dbReference>
<protein>
    <submittedName>
        <fullName evidence="5">Aliphatic amidase expression-regulating protein</fullName>
    </submittedName>
</protein>
<dbReference type="RefSeq" id="WP_062661116.1">
    <property type="nucleotide sequence ID" value="NZ_FIZX01000001.1"/>
</dbReference>
<dbReference type="CDD" id="cd06356">
    <property type="entry name" value="PBP1_amide_urea_BP-like"/>
    <property type="match status" value="1"/>
</dbReference>
<evidence type="ECO:0000259" key="4">
    <source>
        <dbReference type="Pfam" id="PF13458"/>
    </source>
</evidence>
<proteinExistence type="inferred from homology"/>
<keyword evidence="2 3" id="KW-0732">Signal</keyword>
<name>A0A128EUT4_9GAMM</name>
<feature type="chain" id="PRO_5007281685" evidence="3">
    <location>
        <begin position="22"/>
        <end position="400"/>
    </location>
</feature>
<dbReference type="InterPro" id="IPR028081">
    <property type="entry name" value="Leu-bd"/>
</dbReference>
<dbReference type="EMBL" id="FIZX01000001">
    <property type="protein sequence ID" value="CZF78352.1"/>
    <property type="molecule type" value="Genomic_DNA"/>
</dbReference>
<dbReference type="Proteomes" id="UP000071641">
    <property type="component" value="Unassembled WGS sequence"/>
</dbReference>
<keyword evidence="6" id="KW-1185">Reference proteome</keyword>
<evidence type="ECO:0000313" key="5">
    <source>
        <dbReference type="EMBL" id="CZF78352.1"/>
    </source>
</evidence>
<dbReference type="STRING" id="1796497.GCE9029_00786"/>
<comment type="similarity">
    <text evidence="1">Belongs to the leucine-binding protein family.</text>
</comment>
<dbReference type="Pfam" id="PF13458">
    <property type="entry name" value="Peripla_BP_6"/>
    <property type="match status" value="1"/>
</dbReference>
<dbReference type="PANTHER" id="PTHR47628">
    <property type="match status" value="1"/>
</dbReference>
<dbReference type="AlphaFoldDB" id="A0A128EUT4"/>
<feature type="signal peptide" evidence="3">
    <location>
        <begin position="1"/>
        <end position="21"/>
    </location>
</feature>
<evidence type="ECO:0000256" key="2">
    <source>
        <dbReference type="ARBA" id="ARBA00022729"/>
    </source>
</evidence>
<dbReference type="Gene3D" id="3.40.50.2300">
    <property type="match status" value="2"/>
</dbReference>
<evidence type="ECO:0000256" key="3">
    <source>
        <dbReference type="SAM" id="SignalP"/>
    </source>
</evidence>
<gene>
    <name evidence="5" type="primary">amiC_1</name>
    <name evidence="5" type="ORF">GCE9029_00786</name>
</gene>
<organism evidence="5 6">
    <name type="scientific">Grimontia celer</name>
    <dbReference type="NCBI Taxonomy" id="1796497"/>
    <lineage>
        <taxon>Bacteria</taxon>
        <taxon>Pseudomonadati</taxon>
        <taxon>Pseudomonadota</taxon>
        <taxon>Gammaproteobacteria</taxon>
        <taxon>Vibrionales</taxon>
        <taxon>Vibrionaceae</taxon>
        <taxon>Grimontia</taxon>
    </lineage>
</organism>
<feature type="domain" description="Leucine-binding protein" evidence="4">
    <location>
        <begin position="23"/>
        <end position="360"/>
    </location>
</feature>
<evidence type="ECO:0000256" key="1">
    <source>
        <dbReference type="ARBA" id="ARBA00010062"/>
    </source>
</evidence>
<dbReference type="OrthoDB" id="5288800at2"/>
<dbReference type="PANTHER" id="PTHR47628:SF1">
    <property type="entry name" value="ALIPHATIC AMIDASE EXPRESSION-REGULATING PROTEIN"/>
    <property type="match status" value="1"/>
</dbReference>